<comment type="subcellular location">
    <subcellularLocation>
        <location evidence="10">Cell membrane</location>
        <topology evidence="10">Multi-pass membrane protein</topology>
    </subcellularLocation>
</comment>
<feature type="transmembrane region" description="Helical" evidence="10">
    <location>
        <begin position="62"/>
        <end position="86"/>
    </location>
</feature>
<protein>
    <recommendedName>
        <fullName evidence="10">Glycerol-3-phosphate acyltransferase</fullName>
    </recommendedName>
    <alternativeName>
        <fullName evidence="10">Acyl-PO4 G3P acyltransferase</fullName>
    </alternativeName>
    <alternativeName>
        <fullName evidence="10">Acyl-phosphate--glycerol-3-phosphate acyltransferase</fullName>
    </alternativeName>
    <alternativeName>
        <fullName evidence="10">G3P acyltransferase</fullName>
        <shortName evidence="10">GPAT</shortName>
        <ecNumber evidence="10">2.3.1.275</ecNumber>
    </alternativeName>
    <alternativeName>
        <fullName evidence="10">Lysophosphatidic acid synthase</fullName>
        <shortName evidence="10">LPA synthase</shortName>
    </alternativeName>
</protein>
<comment type="caution">
    <text evidence="11">The sequence shown here is derived from an EMBL/GenBank/DDBJ whole genome shotgun (WGS) entry which is preliminary data.</text>
</comment>
<name>A0ABS2WQE8_9BACT</name>
<evidence type="ECO:0000256" key="6">
    <source>
        <dbReference type="ARBA" id="ARBA00023098"/>
    </source>
</evidence>
<feature type="transmembrane region" description="Helical" evidence="10">
    <location>
        <begin position="147"/>
        <end position="166"/>
    </location>
</feature>
<comment type="catalytic activity">
    <reaction evidence="10">
        <text>an acyl phosphate + sn-glycerol 3-phosphate = a 1-acyl-sn-glycero-3-phosphate + phosphate</text>
        <dbReference type="Rhea" id="RHEA:34075"/>
        <dbReference type="ChEBI" id="CHEBI:43474"/>
        <dbReference type="ChEBI" id="CHEBI:57597"/>
        <dbReference type="ChEBI" id="CHEBI:57970"/>
        <dbReference type="ChEBI" id="CHEBI:59918"/>
        <dbReference type="EC" id="2.3.1.275"/>
    </reaction>
</comment>
<dbReference type="Pfam" id="PF02660">
    <property type="entry name" value="G3P_acyltransf"/>
    <property type="match status" value="1"/>
</dbReference>
<gene>
    <name evidence="10 11" type="primary">plsY</name>
    <name evidence="11" type="ORF">JWV37_01495</name>
</gene>
<dbReference type="HAMAP" id="MF_01043">
    <property type="entry name" value="PlsY"/>
    <property type="match status" value="1"/>
</dbReference>
<comment type="similarity">
    <text evidence="10">Belongs to the PlsY family.</text>
</comment>
<comment type="pathway">
    <text evidence="10">Lipid metabolism; phospholipid metabolism.</text>
</comment>
<dbReference type="Proteomes" id="UP000703590">
    <property type="component" value="Unassembled WGS sequence"/>
</dbReference>
<feature type="transmembrane region" description="Helical" evidence="10">
    <location>
        <begin position="6"/>
        <end position="26"/>
    </location>
</feature>
<evidence type="ECO:0000256" key="7">
    <source>
        <dbReference type="ARBA" id="ARBA00023136"/>
    </source>
</evidence>
<feature type="transmembrane region" description="Helical" evidence="10">
    <location>
        <begin position="173"/>
        <end position="191"/>
    </location>
</feature>
<dbReference type="NCBIfam" id="TIGR00023">
    <property type="entry name" value="glycerol-3-phosphate 1-O-acyltransferase PlsY"/>
    <property type="match status" value="1"/>
</dbReference>
<evidence type="ECO:0000256" key="2">
    <source>
        <dbReference type="ARBA" id="ARBA00022516"/>
    </source>
</evidence>
<dbReference type="InterPro" id="IPR003811">
    <property type="entry name" value="G3P_acylTferase_PlsY"/>
</dbReference>
<keyword evidence="2 10" id="KW-0444">Lipid biosynthesis</keyword>
<dbReference type="PANTHER" id="PTHR30309">
    <property type="entry name" value="INNER MEMBRANE PROTEIN YGIH"/>
    <property type="match status" value="1"/>
</dbReference>
<sequence length="206" mass="22132">MLTNINVLFYLAAYLIGAIPFGLILAKAFANTDIRTQGSQSIGATNVLRVLKETNPAMAKKLAIATVVLDALKGLAVILVAAYLGLSPQTQWTIGVLAVIGHCFSPYLKFEGGKGVATAVGVVLYFLPLETLIAFSVWYLLGRTVRISSVSSLGALGALIISSFLIHYEMPHINTHAPLLIIAFVVVYKHIPNIMRLLGGKEKQVI</sequence>
<keyword evidence="3 10" id="KW-0808">Transferase</keyword>
<dbReference type="SMART" id="SM01207">
    <property type="entry name" value="G3P_acyltransf"/>
    <property type="match status" value="1"/>
</dbReference>
<evidence type="ECO:0000256" key="8">
    <source>
        <dbReference type="ARBA" id="ARBA00023209"/>
    </source>
</evidence>
<evidence type="ECO:0000256" key="4">
    <source>
        <dbReference type="ARBA" id="ARBA00022692"/>
    </source>
</evidence>
<keyword evidence="4 10" id="KW-0812">Transmembrane</keyword>
<keyword evidence="1 10" id="KW-1003">Cell membrane</keyword>
<evidence type="ECO:0000313" key="12">
    <source>
        <dbReference type="Proteomes" id="UP000703590"/>
    </source>
</evidence>
<organism evidence="11 12">
    <name type="scientific">Sulfurospirillum tamanense</name>
    <dbReference type="NCBI Taxonomy" id="2813362"/>
    <lineage>
        <taxon>Bacteria</taxon>
        <taxon>Pseudomonadati</taxon>
        <taxon>Campylobacterota</taxon>
        <taxon>Epsilonproteobacteria</taxon>
        <taxon>Campylobacterales</taxon>
        <taxon>Sulfurospirillaceae</taxon>
        <taxon>Sulfurospirillum</taxon>
    </lineage>
</organism>
<reference evidence="11 12" key="3">
    <citation type="submission" date="2021-02" db="EMBL/GenBank/DDBJ databases">
        <authorList>
            <person name="Merkel A.Y."/>
        </authorList>
    </citation>
    <scope>NUCLEOTIDE SEQUENCE [LARGE SCALE GENOMIC DNA]</scope>
    <source>
        <strain evidence="11 12">T05b</strain>
    </source>
</reference>
<evidence type="ECO:0000256" key="9">
    <source>
        <dbReference type="ARBA" id="ARBA00023264"/>
    </source>
</evidence>
<feature type="transmembrane region" description="Helical" evidence="10">
    <location>
        <begin position="92"/>
        <end position="110"/>
    </location>
</feature>
<reference evidence="12" key="1">
    <citation type="submission" date="2021-02" db="EMBL/GenBank/DDBJ databases">
        <title>Sulfurospirillum tamanensis sp. nov.</title>
        <authorList>
            <person name="Merkel A.Y."/>
        </authorList>
    </citation>
    <scope>NUCLEOTIDE SEQUENCE [LARGE SCALE GENOMIC DNA]</scope>
    <source>
        <strain evidence="12">T05b</strain>
    </source>
</reference>
<evidence type="ECO:0000256" key="5">
    <source>
        <dbReference type="ARBA" id="ARBA00022989"/>
    </source>
</evidence>
<feature type="transmembrane region" description="Helical" evidence="10">
    <location>
        <begin position="122"/>
        <end position="141"/>
    </location>
</feature>
<keyword evidence="8 10" id="KW-0594">Phospholipid biosynthesis</keyword>
<comment type="subunit">
    <text evidence="10">Probably interacts with PlsX.</text>
</comment>
<keyword evidence="9 10" id="KW-1208">Phospholipid metabolism</keyword>
<keyword evidence="7 10" id="KW-0472">Membrane</keyword>
<reference evidence="11 12" key="2">
    <citation type="submission" date="2021-02" db="EMBL/GenBank/DDBJ databases">
        <title>Sulfurospirillum tamanensis sp. nov.</title>
        <authorList>
            <person name="Frolova A."/>
            <person name="Merkel A."/>
            <person name="Slobodkin A."/>
        </authorList>
    </citation>
    <scope>NUCLEOTIDE SEQUENCE [LARGE SCALE GENOMIC DNA]</scope>
    <source>
        <strain evidence="11 12">T05b</strain>
    </source>
</reference>
<dbReference type="EC" id="2.3.1.275" evidence="10"/>
<keyword evidence="12" id="KW-1185">Reference proteome</keyword>
<evidence type="ECO:0000256" key="1">
    <source>
        <dbReference type="ARBA" id="ARBA00022475"/>
    </source>
</evidence>
<comment type="function">
    <text evidence="10">Catalyzes the transfer of an acyl group from acyl-phosphate (acyl-PO(4)) to glycerol-3-phosphate (G3P) to form lysophosphatidic acid (LPA). This enzyme utilizes acyl-phosphate as fatty acyl donor, but not acyl-CoA or acyl-ACP.</text>
</comment>
<evidence type="ECO:0000256" key="10">
    <source>
        <dbReference type="HAMAP-Rule" id="MF_01043"/>
    </source>
</evidence>
<dbReference type="RefSeq" id="WP_205457884.1">
    <property type="nucleotide sequence ID" value="NZ_JAFHKK010000002.1"/>
</dbReference>
<evidence type="ECO:0000313" key="11">
    <source>
        <dbReference type="EMBL" id="MBN2963444.1"/>
    </source>
</evidence>
<keyword evidence="5 10" id="KW-1133">Transmembrane helix</keyword>
<dbReference type="PANTHER" id="PTHR30309:SF0">
    <property type="entry name" value="GLYCEROL-3-PHOSPHATE ACYLTRANSFERASE-RELATED"/>
    <property type="match status" value="1"/>
</dbReference>
<keyword evidence="6 10" id="KW-0443">Lipid metabolism</keyword>
<evidence type="ECO:0000256" key="3">
    <source>
        <dbReference type="ARBA" id="ARBA00022679"/>
    </source>
</evidence>
<dbReference type="EMBL" id="JAFHKK010000002">
    <property type="protein sequence ID" value="MBN2963444.1"/>
    <property type="molecule type" value="Genomic_DNA"/>
</dbReference>
<accession>A0ABS2WQE8</accession>
<proteinExistence type="inferred from homology"/>